<keyword evidence="4" id="KW-1185">Reference proteome</keyword>
<sequence length="253" mass="27261">MYSDPLFPPLLREIHDPPFGIFWRGRLPDPEKPLAAMVGTRNPSGDGALGAARLGKEFGEAGIPVISGLARGIDAYAHRGNLDGCAPSVAVLACGVERIYPISNSRLAARILESGGAVLSEYPPGEAPLKFRFPQRNRLISGMSRGVVLVEAPEKSGALITADFALDQGRDLMVYKGALESPRSSGCRRLFEEGAIAVSCAQDVLNEWGLSTDVVTNAADNRCSSSGHLIRKTGRQLAFDFRREIDSHTMQRN</sequence>
<comment type="similarity">
    <text evidence="1">Belongs to the DprA/Smf family.</text>
</comment>
<dbReference type="PANTHER" id="PTHR43022:SF1">
    <property type="entry name" value="PROTEIN SMF"/>
    <property type="match status" value="1"/>
</dbReference>
<comment type="caution">
    <text evidence="3">The sequence shown here is derived from an EMBL/GenBank/DDBJ whole genome shotgun (WGS) entry which is preliminary data.</text>
</comment>
<dbReference type="EMBL" id="JAINWA010000001">
    <property type="protein sequence ID" value="MCD1653248.1"/>
    <property type="molecule type" value="Genomic_DNA"/>
</dbReference>
<dbReference type="NCBIfam" id="TIGR00732">
    <property type="entry name" value="dprA"/>
    <property type="match status" value="1"/>
</dbReference>
<dbReference type="GO" id="GO:0009294">
    <property type="term" value="P:DNA-mediated transformation"/>
    <property type="evidence" value="ECO:0007669"/>
    <property type="project" value="InterPro"/>
</dbReference>
<evidence type="ECO:0000259" key="2">
    <source>
        <dbReference type="Pfam" id="PF02481"/>
    </source>
</evidence>
<accession>A0AAE3JHQ1</accession>
<dbReference type="InterPro" id="IPR057666">
    <property type="entry name" value="DrpA_SLOG"/>
</dbReference>
<protein>
    <submittedName>
        <fullName evidence="3">DNA-processing protein DprA</fullName>
    </submittedName>
</protein>
<evidence type="ECO:0000313" key="3">
    <source>
        <dbReference type="EMBL" id="MCD1653248.1"/>
    </source>
</evidence>
<dbReference type="AlphaFoldDB" id="A0AAE3JHQ1"/>
<name>A0AAE3JHQ1_9SPIR</name>
<dbReference type="Pfam" id="PF02481">
    <property type="entry name" value="DNA_processg_A"/>
    <property type="match status" value="1"/>
</dbReference>
<organism evidence="3 4">
    <name type="scientific">Teretinema zuelzerae</name>
    <dbReference type="NCBI Taxonomy" id="156"/>
    <lineage>
        <taxon>Bacteria</taxon>
        <taxon>Pseudomonadati</taxon>
        <taxon>Spirochaetota</taxon>
        <taxon>Spirochaetia</taxon>
        <taxon>Spirochaetales</taxon>
        <taxon>Treponemataceae</taxon>
        <taxon>Teretinema</taxon>
    </lineage>
</organism>
<dbReference type="Proteomes" id="UP001198163">
    <property type="component" value="Unassembled WGS sequence"/>
</dbReference>
<dbReference type="PANTHER" id="PTHR43022">
    <property type="entry name" value="PROTEIN SMF"/>
    <property type="match status" value="1"/>
</dbReference>
<dbReference type="InterPro" id="IPR003488">
    <property type="entry name" value="DprA"/>
</dbReference>
<evidence type="ECO:0000256" key="1">
    <source>
        <dbReference type="ARBA" id="ARBA00006525"/>
    </source>
</evidence>
<dbReference type="SUPFAM" id="SSF102405">
    <property type="entry name" value="MCP/YpsA-like"/>
    <property type="match status" value="1"/>
</dbReference>
<dbReference type="Gene3D" id="3.40.50.450">
    <property type="match status" value="1"/>
</dbReference>
<evidence type="ECO:0000313" key="4">
    <source>
        <dbReference type="Proteomes" id="UP001198163"/>
    </source>
</evidence>
<feature type="domain" description="Smf/DprA SLOG" evidence="2">
    <location>
        <begin position="2"/>
        <end position="208"/>
    </location>
</feature>
<reference evidence="3" key="1">
    <citation type="submission" date="2021-08" db="EMBL/GenBank/DDBJ databases">
        <title>Comparative analyses of Brucepasteria parasyntrophica and Teretinema zuelzerae.</title>
        <authorList>
            <person name="Song Y."/>
            <person name="Brune A."/>
        </authorList>
    </citation>
    <scope>NUCLEOTIDE SEQUENCE</scope>
    <source>
        <strain evidence="3">DSM 1903</strain>
    </source>
</reference>
<gene>
    <name evidence="3" type="primary">dprA</name>
    <name evidence="3" type="ORF">K7J14_00815</name>
</gene>
<proteinExistence type="inferred from homology"/>